<feature type="domain" description="Fe-containing alcohol dehydrogenase-like C-terminal" evidence="3">
    <location>
        <begin position="185"/>
        <end position="359"/>
    </location>
</feature>
<dbReference type="CDD" id="cd08192">
    <property type="entry name" value="MAR-like"/>
    <property type="match status" value="1"/>
</dbReference>
<feature type="domain" description="Alcohol dehydrogenase iron-type/glycerol dehydrogenase GldA" evidence="2">
    <location>
        <begin position="22"/>
        <end position="172"/>
    </location>
</feature>
<keyword evidence="5" id="KW-1185">Reference proteome</keyword>
<dbReference type="Proteomes" id="UP001358417">
    <property type="component" value="Unassembled WGS sequence"/>
</dbReference>
<dbReference type="GO" id="GO:0004022">
    <property type="term" value="F:alcohol dehydrogenase (NAD+) activity"/>
    <property type="evidence" value="ECO:0007669"/>
    <property type="project" value="TreeGrafter"/>
</dbReference>
<proteinExistence type="predicted"/>
<evidence type="ECO:0000313" key="5">
    <source>
        <dbReference type="Proteomes" id="UP001358417"/>
    </source>
</evidence>
<keyword evidence="1" id="KW-0560">Oxidoreductase</keyword>
<dbReference type="PANTHER" id="PTHR11496:SF97">
    <property type="entry name" value="ALCOHOL DEHYDROGENASE IRON-TYPE_GLYCEROL DEHYDROGENASE GLDA DOMAIN-CONTAINING PROTEIN"/>
    <property type="match status" value="1"/>
</dbReference>
<dbReference type="PANTHER" id="PTHR11496">
    <property type="entry name" value="ALCOHOL DEHYDROGENASE"/>
    <property type="match status" value="1"/>
</dbReference>
<dbReference type="InterPro" id="IPR056798">
    <property type="entry name" value="ADH_Fe_C"/>
</dbReference>
<dbReference type="Gene3D" id="3.40.50.1970">
    <property type="match status" value="1"/>
</dbReference>
<comment type="caution">
    <text evidence="4">The sequence shown here is derived from an EMBL/GenBank/DDBJ whole genome shotgun (WGS) entry which is preliminary data.</text>
</comment>
<dbReference type="Pfam" id="PF25137">
    <property type="entry name" value="ADH_Fe_C"/>
    <property type="match status" value="1"/>
</dbReference>
<dbReference type="EMBL" id="JAVRRD010000004">
    <property type="protein sequence ID" value="KAK5059833.1"/>
    <property type="molecule type" value="Genomic_DNA"/>
</dbReference>
<dbReference type="GeneID" id="89977874"/>
<dbReference type="InterPro" id="IPR001670">
    <property type="entry name" value="ADH_Fe/GldA"/>
</dbReference>
<gene>
    <name evidence="4" type="ORF">LTR84_009716</name>
</gene>
<dbReference type="InterPro" id="IPR039697">
    <property type="entry name" value="Alcohol_dehydrogenase_Fe"/>
</dbReference>
<protein>
    <recommendedName>
        <fullName evidence="6">Alcohol dehydrogenase iron-type/glycerol dehydrogenase GldA domain-containing protein</fullName>
    </recommendedName>
</protein>
<evidence type="ECO:0000313" key="4">
    <source>
        <dbReference type="EMBL" id="KAK5059833.1"/>
    </source>
</evidence>
<dbReference type="GO" id="GO:0046872">
    <property type="term" value="F:metal ion binding"/>
    <property type="evidence" value="ECO:0007669"/>
    <property type="project" value="InterPro"/>
</dbReference>
<dbReference type="SUPFAM" id="SSF56796">
    <property type="entry name" value="Dehydroquinate synthase-like"/>
    <property type="match status" value="1"/>
</dbReference>
<organism evidence="4 5">
    <name type="scientific">Exophiala bonariae</name>
    <dbReference type="NCBI Taxonomy" id="1690606"/>
    <lineage>
        <taxon>Eukaryota</taxon>
        <taxon>Fungi</taxon>
        <taxon>Dikarya</taxon>
        <taxon>Ascomycota</taxon>
        <taxon>Pezizomycotina</taxon>
        <taxon>Eurotiomycetes</taxon>
        <taxon>Chaetothyriomycetidae</taxon>
        <taxon>Chaetothyriales</taxon>
        <taxon>Herpotrichiellaceae</taxon>
        <taxon>Exophiala</taxon>
    </lineage>
</organism>
<evidence type="ECO:0000259" key="3">
    <source>
        <dbReference type="Pfam" id="PF25137"/>
    </source>
</evidence>
<dbReference type="Pfam" id="PF00465">
    <property type="entry name" value="Fe-ADH"/>
    <property type="match status" value="1"/>
</dbReference>
<dbReference type="AlphaFoldDB" id="A0AAV9NLI3"/>
<accession>A0AAV9NLI3</accession>
<dbReference type="RefSeq" id="XP_064709654.1">
    <property type="nucleotide sequence ID" value="XM_064853255.1"/>
</dbReference>
<evidence type="ECO:0008006" key="6">
    <source>
        <dbReference type="Google" id="ProtNLM"/>
    </source>
</evidence>
<sequence length="386" mass="42203">MEASLQPLIGLYRPHNLGGLYYGPDVVRNQIRSVLRSETSKAFIVTGCSLATKTPLIADLETLLGPENHAGTFSGIKQHAGATELEELTELVTQHNAIDTIISVGGGSPIDSAKAIIFRVHQKTQQWLTHITIPTTLSAAECTIIAGYTGYDGVKTSVSHPKLYPSYIFYDPKFGLHTPPRLFLSTGIRALDHAVEIQYQPCTTKMPTRMMTLSSISELFRLLPQYKTDPKNEDVITGLFLAAYASLGFLGQNLVPALMLSHTLGYALGSPYAIPHGVTSCITLGGTVKLVARLKKENARNLSAILPHIGEKQSGNNIQDCDSVGDRILQLVDLLGLQTTLTEYEVGTDQLDIIAARSLRLDPGKDILSQDKELFDCVREFVRSLW</sequence>
<dbReference type="GO" id="GO:0005739">
    <property type="term" value="C:mitochondrion"/>
    <property type="evidence" value="ECO:0007669"/>
    <property type="project" value="TreeGrafter"/>
</dbReference>
<evidence type="ECO:0000259" key="2">
    <source>
        <dbReference type="Pfam" id="PF00465"/>
    </source>
</evidence>
<name>A0AAV9NLI3_9EURO</name>
<evidence type="ECO:0000256" key="1">
    <source>
        <dbReference type="ARBA" id="ARBA00023002"/>
    </source>
</evidence>
<dbReference type="Gene3D" id="1.20.1090.10">
    <property type="entry name" value="Dehydroquinate synthase-like - alpha domain"/>
    <property type="match status" value="1"/>
</dbReference>
<reference evidence="4 5" key="1">
    <citation type="submission" date="2023-08" db="EMBL/GenBank/DDBJ databases">
        <title>Black Yeasts Isolated from many extreme environments.</title>
        <authorList>
            <person name="Coleine C."/>
            <person name="Stajich J.E."/>
            <person name="Selbmann L."/>
        </authorList>
    </citation>
    <scope>NUCLEOTIDE SEQUENCE [LARGE SCALE GENOMIC DNA]</scope>
    <source>
        <strain evidence="4 5">CCFEE 5792</strain>
    </source>
</reference>